<proteinExistence type="predicted"/>
<name>A0AAV5RUT5_MAUHU</name>
<comment type="caution">
    <text evidence="2">The sequence shown here is derived from an EMBL/GenBank/DDBJ whole genome shotgun (WGS) entry which is preliminary data.</text>
</comment>
<feature type="compositionally biased region" description="Polar residues" evidence="1">
    <location>
        <begin position="1"/>
        <end position="10"/>
    </location>
</feature>
<dbReference type="Proteomes" id="UP001377567">
    <property type="component" value="Unassembled WGS sequence"/>
</dbReference>
<feature type="compositionally biased region" description="Polar residues" evidence="1">
    <location>
        <begin position="318"/>
        <end position="327"/>
    </location>
</feature>
<evidence type="ECO:0000313" key="2">
    <source>
        <dbReference type="EMBL" id="GMM55173.1"/>
    </source>
</evidence>
<dbReference type="AlphaFoldDB" id="A0AAV5RUT5"/>
<dbReference type="EMBL" id="BTGD01000005">
    <property type="protein sequence ID" value="GMM55173.1"/>
    <property type="molecule type" value="Genomic_DNA"/>
</dbReference>
<keyword evidence="3" id="KW-1185">Reference proteome</keyword>
<feature type="region of interest" description="Disordered" evidence="1">
    <location>
        <begin position="1"/>
        <end position="28"/>
    </location>
</feature>
<protein>
    <submittedName>
        <fullName evidence="2">Mfg1 protein</fullName>
    </submittedName>
</protein>
<gene>
    <name evidence="2" type="ORF">DAKH74_017890</name>
</gene>
<reference evidence="2 3" key="1">
    <citation type="journal article" date="2023" name="Elife">
        <title>Identification of key yeast species and microbe-microbe interactions impacting larval growth of Drosophila in the wild.</title>
        <authorList>
            <person name="Mure A."/>
            <person name="Sugiura Y."/>
            <person name="Maeda R."/>
            <person name="Honda K."/>
            <person name="Sakurai N."/>
            <person name="Takahashi Y."/>
            <person name="Watada M."/>
            <person name="Katoh T."/>
            <person name="Gotoh A."/>
            <person name="Gotoh Y."/>
            <person name="Taniguchi I."/>
            <person name="Nakamura K."/>
            <person name="Hayashi T."/>
            <person name="Katayama T."/>
            <person name="Uemura T."/>
            <person name="Hattori Y."/>
        </authorList>
    </citation>
    <scope>NUCLEOTIDE SEQUENCE [LARGE SCALE GENOMIC DNA]</scope>
    <source>
        <strain evidence="2 3">KH-74</strain>
    </source>
</reference>
<dbReference type="Pfam" id="PF01803">
    <property type="entry name" value="LIM_bind"/>
    <property type="match status" value="1"/>
</dbReference>
<feature type="region of interest" description="Disordered" evidence="1">
    <location>
        <begin position="302"/>
        <end position="327"/>
    </location>
</feature>
<organism evidence="2 3">
    <name type="scientific">Maudiozyma humilis</name>
    <name type="common">Sour dough yeast</name>
    <name type="synonym">Kazachstania humilis</name>
    <dbReference type="NCBI Taxonomy" id="51915"/>
    <lineage>
        <taxon>Eukaryota</taxon>
        <taxon>Fungi</taxon>
        <taxon>Dikarya</taxon>
        <taxon>Ascomycota</taxon>
        <taxon>Saccharomycotina</taxon>
        <taxon>Saccharomycetes</taxon>
        <taxon>Saccharomycetales</taxon>
        <taxon>Saccharomycetaceae</taxon>
        <taxon>Maudiozyma</taxon>
    </lineage>
</organism>
<evidence type="ECO:0000256" key="1">
    <source>
        <dbReference type="SAM" id="MobiDB-lite"/>
    </source>
</evidence>
<accession>A0AAV5RUT5</accession>
<evidence type="ECO:0000313" key="3">
    <source>
        <dbReference type="Proteomes" id="UP001377567"/>
    </source>
</evidence>
<dbReference type="PANTHER" id="PTHR10378">
    <property type="entry name" value="LIM DOMAIN-BINDING PROTEIN"/>
    <property type="match status" value="1"/>
</dbReference>
<dbReference type="InterPro" id="IPR029005">
    <property type="entry name" value="LIM-bd/SEUSS"/>
</dbReference>
<sequence length="327" mass="36906">MTDSRSGSNTSQIPHPQPHPHSAQSTHTPLAQTPLAQAPLATPQPLPYALRQFLAQTAALRFHEMIDMINLSAGRITSLEYWQRCMAQVFAPDAVIRYSKTSSSTEVRRFDFLVPLVPVLFVTLGRLGVVRIAVLAQELRTQLLSNGSIFFDCPRCTFTYHYPDGSYITHFVQLQGIFNSQMRIEWGDLHMHSFVPGVEWNALERLVRSDSSLQLFPQTDNGSDGNNNSNNHNDTLAKLRSHFSVFRNVSVFGSQEGLMRVMQVSTVMSSLRNIWMYQRLHGVKSPLRAMHMFVDENKQFLNREGDTGEPASKKRKMSNVSPRGTLG</sequence>